<name>A0AAN4QCF3_PSESF</name>
<dbReference type="EMBL" id="BGKA01000296">
    <property type="protein sequence ID" value="GBH21478.1"/>
    <property type="molecule type" value="Genomic_DNA"/>
</dbReference>
<keyword evidence="1" id="KW-0378">Hydrolase</keyword>
<organism evidence="1 2">
    <name type="scientific">Pseudomonas syringae pv. actinidiae</name>
    <dbReference type="NCBI Taxonomy" id="103796"/>
    <lineage>
        <taxon>Bacteria</taxon>
        <taxon>Pseudomonadati</taxon>
        <taxon>Pseudomonadota</taxon>
        <taxon>Gammaproteobacteria</taxon>
        <taxon>Pseudomonadales</taxon>
        <taxon>Pseudomonadaceae</taxon>
        <taxon>Pseudomonas</taxon>
        <taxon>Pseudomonas syringae</taxon>
    </lineage>
</organism>
<dbReference type="GO" id="GO:0016787">
    <property type="term" value="F:hydrolase activity"/>
    <property type="evidence" value="ECO:0007669"/>
    <property type="project" value="UniProtKB-KW"/>
</dbReference>
<protein>
    <submittedName>
        <fullName evidence="1">Predicted glycosyl hydrolase</fullName>
    </submittedName>
</protein>
<accession>A0AAN4QCF3</accession>
<reference evidence="1 2" key="1">
    <citation type="submission" date="2018-04" db="EMBL/GenBank/DDBJ databases">
        <title>Draft genome sequence of Pseudomonas syringae pv. actinidiae biovar 3 strains isolated from kiwifruit in Kagawa prefecture.</title>
        <authorList>
            <person name="Tabuchi M."/>
            <person name="Saito M."/>
            <person name="Fujiwara S."/>
            <person name="Sasa N."/>
            <person name="Akimitsu K."/>
            <person name="Gomi K."/>
            <person name="Konishi-Sugita S."/>
            <person name="Hamano K."/>
            <person name="Kataoka I."/>
        </authorList>
    </citation>
    <scope>NUCLEOTIDE SEQUENCE [LARGE SCALE GENOMIC DNA]</scope>
    <source>
        <strain evidence="1 2">MAFF212211</strain>
    </source>
</reference>
<proteinExistence type="predicted"/>
<comment type="caution">
    <text evidence="1">The sequence shown here is derived from an EMBL/GenBank/DDBJ whole genome shotgun (WGS) entry which is preliminary data.</text>
</comment>
<sequence length="48" mass="5363">MPAHDFSDSVFADTKISCDPPVAAACFNCFHDFWVKLVGFWAYSHLAP</sequence>
<dbReference type="AlphaFoldDB" id="A0AAN4QCF3"/>
<evidence type="ECO:0000313" key="1">
    <source>
        <dbReference type="EMBL" id="GBH21478.1"/>
    </source>
</evidence>
<dbReference type="Proteomes" id="UP000248291">
    <property type="component" value="Unassembled WGS sequence"/>
</dbReference>
<gene>
    <name evidence="1" type="ORF">KPSA3_07525</name>
</gene>
<evidence type="ECO:0000313" key="2">
    <source>
        <dbReference type="Proteomes" id="UP000248291"/>
    </source>
</evidence>